<dbReference type="Proteomes" id="UP000002149">
    <property type="component" value="Chromosome 8"/>
</dbReference>
<accession>Q5KC97</accession>
<feature type="chain" id="PRO_5004258196" evidence="2">
    <location>
        <begin position="27"/>
        <end position="370"/>
    </location>
</feature>
<feature type="signal peptide" evidence="2">
    <location>
        <begin position="1"/>
        <end position="26"/>
    </location>
</feature>
<dbReference type="OMA" id="WIDPESH"/>
<evidence type="ECO:0000313" key="4">
    <source>
        <dbReference type="Proteomes" id="UP000002149"/>
    </source>
</evidence>
<dbReference type="VEuPathDB" id="FungiDB:CNH00260"/>
<dbReference type="EMBL" id="AE017348">
    <property type="protein sequence ID" value="AAW44912.1"/>
    <property type="molecule type" value="Genomic_DNA"/>
</dbReference>
<name>Q5KC97_CRYD1</name>
<evidence type="ECO:0000256" key="1">
    <source>
        <dbReference type="SAM" id="MobiDB-lite"/>
    </source>
</evidence>
<dbReference type="HOGENOM" id="CLU_754422_0_0_1"/>
<dbReference type="OrthoDB" id="2573753at2759"/>
<dbReference type="InParanoid" id="Q5KC97"/>
<proteinExistence type="predicted"/>
<dbReference type="eggNOG" id="ENOG502RBE6">
    <property type="taxonomic scope" value="Eukaryota"/>
</dbReference>
<keyword evidence="4" id="KW-1185">Reference proteome</keyword>
<dbReference type="GeneID" id="3259010"/>
<feature type="compositionally biased region" description="Low complexity" evidence="1">
    <location>
        <begin position="45"/>
        <end position="57"/>
    </location>
</feature>
<dbReference type="KEGG" id="cne:CNH00260"/>
<dbReference type="PaxDb" id="214684-Q5KC97"/>
<feature type="compositionally biased region" description="Basic residues" evidence="1">
    <location>
        <begin position="349"/>
        <end position="370"/>
    </location>
</feature>
<feature type="compositionally biased region" description="Basic and acidic residues" evidence="1">
    <location>
        <begin position="226"/>
        <end position="236"/>
    </location>
</feature>
<dbReference type="RefSeq" id="XP_024513302.1">
    <property type="nucleotide sequence ID" value="XM_024657621.1"/>
</dbReference>
<feature type="region of interest" description="Disordered" evidence="1">
    <location>
        <begin position="45"/>
        <end position="81"/>
    </location>
</feature>
<reference evidence="3 4" key="1">
    <citation type="journal article" date="2005" name="Science">
        <title>The genome of the basidiomycetous yeast and human pathogen Cryptococcus neoformans.</title>
        <authorList>
            <person name="Loftus B.J."/>
            <person name="Fung E."/>
            <person name="Roncaglia P."/>
            <person name="Rowley D."/>
            <person name="Amedeo P."/>
            <person name="Bruno D."/>
            <person name="Vamathevan J."/>
            <person name="Miranda M."/>
            <person name="Anderson I.J."/>
            <person name="Fraser J.A."/>
            <person name="Allen J.E."/>
            <person name="Bosdet I.E."/>
            <person name="Brent M.R."/>
            <person name="Chiu R."/>
            <person name="Doering T.L."/>
            <person name="Donlin M.J."/>
            <person name="D'Souza C.A."/>
            <person name="Fox D.S."/>
            <person name="Grinberg V."/>
            <person name="Fu J."/>
            <person name="Fukushima M."/>
            <person name="Haas B.J."/>
            <person name="Huang J.C."/>
            <person name="Janbon G."/>
            <person name="Jones S.J."/>
            <person name="Koo H.L."/>
            <person name="Krzywinski M.I."/>
            <person name="Kwon-Chung J.K."/>
            <person name="Lengeler K.B."/>
            <person name="Maiti R."/>
            <person name="Marra M.A."/>
            <person name="Marra R.E."/>
            <person name="Mathewson C.A."/>
            <person name="Mitchell T.G."/>
            <person name="Pertea M."/>
            <person name="Riggs F.R."/>
            <person name="Salzberg S.L."/>
            <person name="Schein J.E."/>
            <person name="Shvartsbeyn A."/>
            <person name="Shin H."/>
            <person name="Shumway M."/>
            <person name="Specht C.A."/>
            <person name="Suh B.B."/>
            <person name="Tenney A."/>
            <person name="Utterback T.R."/>
            <person name="Wickes B.L."/>
            <person name="Wortman J.R."/>
            <person name="Wye N.H."/>
            <person name="Kronstad J.W."/>
            <person name="Lodge J.K."/>
            <person name="Heitman J."/>
            <person name="Davis R.W."/>
            <person name="Fraser C.M."/>
            <person name="Hyman R.W."/>
        </authorList>
    </citation>
    <scope>NUCLEOTIDE SEQUENCE [LARGE SCALE GENOMIC DNA]</scope>
    <source>
        <strain evidence="4">JEC21 / ATCC MYA-565</strain>
    </source>
</reference>
<feature type="compositionally biased region" description="Polar residues" evidence="1">
    <location>
        <begin position="58"/>
        <end position="74"/>
    </location>
</feature>
<keyword evidence="2" id="KW-0732">Signal</keyword>
<organism evidence="3 4">
    <name type="scientific">Cryptococcus deneoformans (strain JEC21 / ATCC MYA-565)</name>
    <name type="common">Cryptococcus neoformans var. neoformans serotype D</name>
    <dbReference type="NCBI Taxonomy" id="214684"/>
    <lineage>
        <taxon>Eukaryota</taxon>
        <taxon>Fungi</taxon>
        <taxon>Dikarya</taxon>
        <taxon>Basidiomycota</taxon>
        <taxon>Agaricomycotina</taxon>
        <taxon>Tremellomycetes</taxon>
        <taxon>Tremellales</taxon>
        <taxon>Cryptococcaceae</taxon>
        <taxon>Cryptococcus</taxon>
        <taxon>Cryptococcus neoformans species complex</taxon>
    </lineage>
</organism>
<feature type="compositionally biased region" description="Basic and acidic residues" evidence="1">
    <location>
        <begin position="312"/>
        <end position="328"/>
    </location>
</feature>
<evidence type="ECO:0000256" key="2">
    <source>
        <dbReference type="SAM" id="SignalP"/>
    </source>
</evidence>
<sequence>MSDTDRPSRVWLFLANLSLCLCSVREDDSERQALYPPDTVLSAPRPRLRPRLSNLSPYGSTTSRRWPSASTSPIKSGGLAGFTGIESNVDAETRREEGKRKMDSISKAFAERMTALDLPPHIHTLNMPFTPSLQPLTTAVSHPTLPTIHTIRPLGSPNRPSAPHLGRSISEPRSLHDLGGFAAHHVPFGSSVVVHGRGISPGVSRGRGRMRSATIGERWTVPGEGTRGRKGLERRSPSGLNKESIDSDEVEQEAKMERSASPSLNLSFGRPVLRSCSNSQSHSCTRRRQSSPLAGHPDQQEPLSMGSCWIDPESHLHSSSRAHSDVRAQEVIHRDLGLNALYSGSAASHPKRIKGKGKGKKTRRMRLSSS</sequence>
<protein>
    <submittedName>
        <fullName evidence="3">Expressed protein</fullName>
    </submittedName>
</protein>
<evidence type="ECO:0000313" key="3">
    <source>
        <dbReference type="EMBL" id="AAW44912.1"/>
    </source>
</evidence>
<feature type="region of interest" description="Disordered" evidence="1">
    <location>
        <begin position="152"/>
        <end position="171"/>
    </location>
</feature>
<dbReference type="AlphaFoldDB" id="Q5KC97"/>
<feature type="region of interest" description="Disordered" evidence="1">
    <location>
        <begin position="199"/>
        <end position="328"/>
    </location>
</feature>
<gene>
    <name evidence="3" type="ordered locus">CNH00260</name>
</gene>
<feature type="region of interest" description="Disordered" evidence="1">
    <location>
        <begin position="341"/>
        <end position="370"/>
    </location>
</feature>